<keyword evidence="2" id="KW-0808">Transferase</keyword>
<evidence type="ECO:0000313" key="2">
    <source>
        <dbReference type="EMBL" id="MFC0341340.1"/>
    </source>
</evidence>
<keyword evidence="3" id="KW-1185">Reference proteome</keyword>
<organism evidence="2 3">
    <name type="scientific">Paracoccus niistensis</name>
    <dbReference type="NCBI Taxonomy" id="632935"/>
    <lineage>
        <taxon>Bacteria</taxon>
        <taxon>Pseudomonadati</taxon>
        <taxon>Pseudomonadota</taxon>
        <taxon>Alphaproteobacteria</taxon>
        <taxon>Rhodobacterales</taxon>
        <taxon>Paracoccaceae</taxon>
        <taxon>Paracoccus</taxon>
    </lineage>
</organism>
<protein>
    <submittedName>
        <fullName evidence="2">TIGR01244 family sulfur transferase</fullName>
    </submittedName>
</protein>
<comment type="caution">
    <text evidence="2">The sequence shown here is derived from an EMBL/GenBank/DDBJ whole genome shotgun (WGS) entry which is preliminary data.</text>
</comment>
<feature type="domain" description="Beta-lactamase hydrolase-like protein phosphatase-like" evidence="1">
    <location>
        <begin position="4"/>
        <end position="110"/>
    </location>
</feature>
<dbReference type="RefSeq" id="WP_377698976.1">
    <property type="nucleotide sequence ID" value="NZ_JBHLWE010000034.1"/>
</dbReference>
<accession>A0ABV6I537</accession>
<dbReference type="GO" id="GO:0016740">
    <property type="term" value="F:transferase activity"/>
    <property type="evidence" value="ECO:0007669"/>
    <property type="project" value="UniProtKB-KW"/>
</dbReference>
<dbReference type="Pfam" id="PF04273">
    <property type="entry name" value="BLH_phosphatase"/>
    <property type="match status" value="1"/>
</dbReference>
<name>A0ABV6I537_9RHOB</name>
<proteinExistence type="predicted"/>
<evidence type="ECO:0000313" key="3">
    <source>
        <dbReference type="Proteomes" id="UP001589799"/>
    </source>
</evidence>
<dbReference type="SUPFAM" id="SSF52799">
    <property type="entry name" value="(Phosphotyrosine protein) phosphatases II"/>
    <property type="match status" value="1"/>
</dbReference>
<dbReference type="InterPro" id="IPR029021">
    <property type="entry name" value="Prot-tyrosine_phosphatase-like"/>
</dbReference>
<dbReference type="NCBIfam" id="TIGR01244">
    <property type="entry name" value="TIGR01244 family sulfur transferase"/>
    <property type="match status" value="1"/>
</dbReference>
<dbReference type="EMBL" id="JBHLWE010000034">
    <property type="protein sequence ID" value="MFC0341340.1"/>
    <property type="molecule type" value="Genomic_DNA"/>
</dbReference>
<evidence type="ECO:0000259" key="1">
    <source>
        <dbReference type="Pfam" id="PF04273"/>
    </source>
</evidence>
<dbReference type="Proteomes" id="UP001589799">
    <property type="component" value="Unassembled WGS sequence"/>
</dbReference>
<dbReference type="InterPro" id="IPR005939">
    <property type="entry name" value="BLH_phosphatase-like"/>
</dbReference>
<gene>
    <name evidence="2" type="ORF">ACFFII_11255</name>
</gene>
<dbReference type="Gene3D" id="3.90.190.10">
    <property type="entry name" value="Protein tyrosine phosphatase superfamily"/>
    <property type="match status" value="1"/>
</dbReference>
<reference evidence="2 3" key="1">
    <citation type="submission" date="2024-09" db="EMBL/GenBank/DDBJ databases">
        <authorList>
            <person name="Sun Q."/>
            <person name="Mori K."/>
        </authorList>
    </citation>
    <scope>NUCLEOTIDE SEQUENCE [LARGE SCALE GENOMIC DNA]</scope>
    <source>
        <strain evidence="2 3">KCTC 22789</strain>
    </source>
</reference>
<sequence>MNPRHLTPDLAVTPQIEPDDFDALAQAGFTTVIANRPDAEVEPTHRSDVMAERATRAGLTYHYLPIVPGQLGPDQVARFREIIDSSPGPVLAYCRSGTRSATAWALGQAGDRPADEILSAGRSAGYDLSHLGPMLRR</sequence>
<dbReference type="CDD" id="cd14503">
    <property type="entry name" value="PTP-bact"/>
    <property type="match status" value="1"/>
</dbReference>